<comment type="pathway">
    <text evidence="5">Protein modification.</text>
</comment>
<gene>
    <name evidence="10 12" type="primary">Ube2a</name>
</gene>
<evidence type="ECO:0000313" key="11">
    <source>
        <dbReference type="Proteomes" id="UP000002494"/>
    </source>
</evidence>
<feature type="domain" description="UBC core" evidence="9">
    <location>
        <begin position="68"/>
        <end position="224"/>
    </location>
</feature>
<dbReference type="OrthoDB" id="9984419at2759"/>
<dbReference type="SMART" id="SM00212">
    <property type="entry name" value="UBCc"/>
    <property type="match status" value="1"/>
</dbReference>
<dbReference type="Gene3D" id="3.10.110.10">
    <property type="entry name" value="Ubiquitin Conjugating Enzyme"/>
    <property type="match status" value="1"/>
</dbReference>
<feature type="region of interest" description="Disordered" evidence="8">
    <location>
        <begin position="25"/>
        <end position="69"/>
    </location>
</feature>
<protein>
    <submittedName>
        <fullName evidence="10">Ubiquitin-conjugating enzyme E2A</fullName>
    </submittedName>
</protein>
<reference evidence="10" key="3">
    <citation type="submission" date="2025-09" db="UniProtKB">
        <authorList>
            <consortium name="Ensembl"/>
        </authorList>
    </citation>
    <scope>IDENTIFICATION</scope>
    <source>
        <strain evidence="10">Brown Norway</strain>
    </source>
</reference>
<evidence type="ECO:0000256" key="2">
    <source>
        <dbReference type="ARBA" id="ARBA00022741"/>
    </source>
</evidence>
<keyword evidence="1" id="KW-0808">Transferase</keyword>
<dbReference type="Proteomes" id="UP000002494">
    <property type="component" value="Chromosome X"/>
</dbReference>
<dbReference type="eggNOG" id="KOG0419">
    <property type="taxonomic scope" value="Eukaryota"/>
</dbReference>
<dbReference type="PROSITE" id="PS50127">
    <property type="entry name" value="UBC_2"/>
    <property type="match status" value="1"/>
</dbReference>
<evidence type="ECO:0000256" key="8">
    <source>
        <dbReference type="SAM" id="MobiDB-lite"/>
    </source>
</evidence>
<dbReference type="Pfam" id="PF00179">
    <property type="entry name" value="UQ_con"/>
    <property type="match status" value="1"/>
</dbReference>
<evidence type="ECO:0000259" key="9">
    <source>
        <dbReference type="PROSITE" id="PS50127"/>
    </source>
</evidence>
<dbReference type="CDD" id="cd23790">
    <property type="entry name" value="UBCc_UBE2A_2B"/>
    <property type="match status" value="1"/>
</dbReference>
<evidence type="ECO:0007829" key="13">
    <source>
        <dbReference type="PeptideAtlas" id="F7EWP1"/>
    </source>
</evidence>
<reference evidence="10" key="2">
    <citation type="submission" date="2025-08" db="UniProtKB">
        <authorList>
            <consortium name="Ensembl"/>
        </authorList>
    </citation>
    <scope>IDENTIFICATION</scope>
    <source>
        <strain evidence="10">Brown Norway</strain>
    </source>
</reference>
<keyword evidence="3 7" id="KW-0833">Ubl conjugation pathway</keyword>
<dbReference type="InterPro" id="IPR016135">
    <property type="entry name" value="UBQ-conjugating_enzyme/RWD"/>
</dbReference>
<dbReference type="Ensembl" id="ENSRNOT00000061455.7">
    <property type="protein sequence ID" value="ENSRNOP00000058174.3"/>
    <property type="gene ID" value="ENSRNOG00000039985.7"/>
</dbReference>
<organism evidence="10 11">
    <name type="scientific">Rattus norvegicus</name>
    <name type="common">Rat</name>
    <dbReference type="NCBI Taxonomy" id="10116"/>
    <lineage>
        <taxon>Eukaryota</taxon>
        <taxon>Metazoa</taxon>
        <taxon>Chordata</taxon>
        <taxon>Craniata</taxon>
        <taxon>Vertebrata</taxon>
        <taxon>Euteleostomi</taxon>
        <taxon>Mammalia</taxon>
        <taxon>Eutheria</taxon>
        <taxon>Euarchontoglires</taxon>
        <taxon>Glires</taxon>
        <taxon>Rodentia</taxon>
        <taxon>Myomorpha</taxon>
        <taxon>Muroidea</taxon>
        <taxon>Muridae</taxon>
        <taxon>Murinae</taxon>
        <taxon>Rattus</taxon>
    </lineage>
</organism>
<dbReference type="STRING" id="10116.ENSRNOP00000058174"/>
<dbReference type="GeneTree" id="ENSGT00940000155075"/>
<dbReference type="SUPFAM" id="SSF54495">
    <property type="entry name" value="UBC-like"/>
    <property type="match status" value="1"/>
</dbReference>
<evidence type="ECO:0000313" key="10">
    <source>
        <dbReference type="Ensembl" id="ENSRNOP00000058174.3"/>
    </source>
</evidence>
<feature type="active site" description="Glycyl thioester intermediate" evidence="6">
    <location>
        <position position="162"/>
    </location>
</feature>
<keyword evidence="11" id="KW-1185">Reference proteome</keyword>
<evidence type="ECO:0000256" key="4">
    <source>
        <dbReference type="ARBA" id="ARBA00022840"/>
    </source>
</evidence>
<name>F7EWP1_RAT</name>
<evidence type="ECO:0000256" key="6">
    <source>
        <dbReference type="PROSITE-ProRule" id="PRU10133"/>
    </source>
</evidence>
<keyword evidence="13" id="KW-1267">Proteomics identification</keyword>
<sequence>MWFQRQVVGSAPVYSGVVLSRRQTDPRLRRGSAVPLGAPSASASSASSGTADPGICPTSDPAKAMSTPARRRLMRDFKRLQEDPPAGVSGAPSENNIMVWNAVIFGPEGTPFEDGTHVETTGQLGTFKLTIEFTEEYPNKPPTVRFVSKMFHPNVYADGSICLDILQNRWSPTYDVSSILTSIQSLLDEPNPNSPANSQAAQLYQENKREYEKRVSAIVEQSWRDC</sequence>
<dbReference type="InterPro" id="IPR023313">
    <property type="entry name" value="UBQ-conjugating_AS"/>
</dbReference>
<keyword evidence="2 7" id="KW-0547">Nucleotide-binding</keyword>
<evidence type="ECO:0000313" key="12">
    <source>
        <dbReference type="RGD" id="1359534"/>
    </source>
</evidence>
<dbReference type="InterPro" id="IPR000608">
    <property type="entry name" value="UBC"/>
</dbReference>
<feature type="compositionally biased region" description="Low complexity" evidence="8">
    <location>
        <begin position="31"/>
        <end position="54"/>
    </location>
</feature>
<proteinExistence type="evidence at protein level"/>
<dbReference type="PANTHER" id="PTHR24067">
    <property type="entry name" value="UBIQUITIN-CONJUGATING ENZYME E2"/>
    <property type="match status" value="1"/>
</dbReference>
<comment type="similarity">
    <text evidence="7">Belongs to the ubiquitin-conjugating enzyme family.</text>
</comment>
<evidence type="ECO:0000256" key="3">
    <source>
        <dbReference type="ARBA" id="ARBA00022786"/>
    </source>
</evidence>
<evidence type="ECO:0000256" key="5">
    <source>
        <dbReference type="ARBA" id="ARBA00043952"/>
    </source>
</evidence>
<evidence type="ECO:0000256" key="1">
    <source>
        <dbReference type="ARBA" id="ARBA00022679"/>
    </source>
</evidence>
<dbReference type="RGD" id="1359534">
    <property type="gene designation" value="Ube2a"/>
</dbReference>
<dbReference type="PaxDb" id="10116-ENSRNOP00000058174"/>
<evidence type="ECO:0000256" key="7">
    <source>
        <dbReference type="RuleBase" id="RU362109"/>
    </source>
</evidence>
<dbReference type="PROSITE" id="PS00183">
    <property type="entry name" value="UBC_1"/>
    <property type="match status" value="1"/>
</dbReference>
<reference evidence="10" key="1">
    <citation type="submission" date="2024-01" db="EMBL/GenBank/DDBJ databases">
        <title>GRCr8: a new rat reference genome assembly contstructed from accurate long reads and long range scaffolding.</title>
        <authorList>
            <person name="Doris P.A."/>
            <person name="Kalbfleisch T."/>
            <person name="Li K."/>
            <person name="Howe K."/>
            <person name="Wood J."/>
        </authorList>
    </citation>
    <scope>NUCLEOTIDE SEQUENCE [LARGE SCALE GENOMIC DNA]</scope>
    <source>
        <strain evidence="10">Brown Norway</strain>
    </source>
</reference>
<dbReference type="Bgee" id="ENSRNOG00000039985">
    <property type="expression patterns" value="Expressed in quadriceps femoris and 20 other cell types or tissues"/>
</dbReference>
<accession>F7EWP1</accession>
<dbReference type="InterPro" id="IPR050113">
    <property type="entry name" value="Ub_conjugating_enzyme"/>
</dbReference>
<keyword evidence="4 7" id="KW-0067">ATP-binding</keyword>